<organism evidence="2 3">
    <name type="scientific">Streptomyces olivoverticillatus</name>
    <dbReference type="NCBI Taxonomy" id="66427"/>
    <lineage>
        <taxon>Bacteria</taxon>
        <taxon>Bacillati</taxon>
        <taxon>Actinomycetota</taxon>
        <taxon>Actinomycetes</taxon>
        <taxon>Kitasatosporales</taxon>
        <taxon>Streptomycetaceae</taxon>
        <taxon>Streptomyces</taxon>
    </lineage>
</organism>
<protein>
    <submittedName>
        <fullName evidence="2">Uncharacterized protein</fullName>
    </submittedName>
</protein>
<keyword evidence="1" id="KW-0812">Transmembrane</keyword>
<dbReference type="RefSeq" id="WP_184346176.1">
    <property type="nucleotide sequence ID" value="NZ_JACHJH010000001.1"/>
</dbReference>
<keyword evidence="3" id="KW-1185">Reference proteome</keyword>
<evidence type="ECO:0000313" key="3">
    <source>
        <dbReference type="Proteomes" id="UP000556084"/>
    </source>
</evidence>
<sequence length="201" mass="21437">MAIRLTDQIRAVKLSSRCVSLLDTEAVWSGRLDDEAPLPSLWDRVHLSRLGYQMAADLSAIHGEIGLVQTLLHDFRVVAKSNPELLARNLHAAEVQRDHDTIIHGTHLALEHLEHTGHQEVRDLREKARLLGGVEGEGESVEGALSRPMWGAIATIGGFLIVAASVLVAVLGGPIGVAGAAAALVVGGKLLDKGLDVVLEQ</sequence>
<accession>A0A7W7LKA2</accession>
<proteinExistence type="predicted"/>
<comment type="caution">
    <text evidence="2">The sequence shown here is derived from an EMBL/GenBank/DDBJ whole genome shotgun (WGS) entry which is preliminary data.</text>
</comment>
<name>A0A7W7LKA2_9ACTN</name>
<keyword evidence="1" id="KW-0472">Membrane</keyword>
<feature type="transmembrane region" description="Helical" evidence="1">
    <location>
        <begin position="156"/>
        <end position="186"/>
    </location>
</feature>
<gene>
    <name evidence="2" type="ORF">FHS39_000629</name>
</gene>
<dbReference type="Proteomes" id="UP000556084">
    <property type="component" value="Unassembled WGS sequence"/>
</dbReference>
<keyword evidence="1" id="KW-1133">Transmembrane helix</keyword>
<dbReference type="EMBL" id="JACHJH010000001">
    <property type="protein sequence ID" value="MBB4891629.1"/>
    <property type="molecule type" value="Genomic_DNA"/>
</dbReference>
<dbReference type="AlphaFoldDB" id="A0A7W7LKA2"/>
<reference evidence="2 3" key="1">
    <citation type="submission" date="2020-08" db="EMBL/GenBank/DDBJ databases">
        <title>Genomic Encyclopedia of Type Strains, Phase III (KMG-III): the genomes of soil and plant-associated and newly described type strains.</title>
        <authorList>
            <person name="Whitman W."/>
        </authorList>
    </citation>
    <scope>NUCLEOTIDE SEQUENCE [LARGE SCALE GENOMIC DNA]</scope>
    <source>
        <strain evidence="2 3">CECT 3266</strain>
    </source>
</reference>
<evidence type="ECO:0000256" key="1">
    <source>
        <dbReference type="SAM" id="Phobius"/>
    </source>
</evidence>
<evidence type="ECO:0000313" key="2">
    <source>
        <dbReference type="EMBL" id="MBB4891629.1"/>
    </source>
</evidence>